<evidence type="ECO:0000256" key="12">
    <source>
        <dbReference type="SAM" id="MobiDB-lite"/>
    </source>
</evidence>
<feature type="coiled-coil region" evidence="11">
    <location>
        <begin position="121"/>
        <end position="155"/>
    </location>
</feature>
<reference evidence="14 16" key="2">
    <citation type="submission" date="2023-09" db="EMBL/GenBank/DDBJ databases">
        <title>Complete-Gapless Cercospora beticola genome.</title>
        <authorList>
            <person name="Wyatt N.A."/>
            <person name="Spanner R.E."/>
            <person name="Bolton M.D."/>
        </authorList>
    </citation>
    <scope>NUCLEOTIDE SEQUENCE [LARGE SCALE GENOMIC DNA]</scope>
    <source>
        <strain evidence="14">Cb09-40</strain>
    </source>
</reference>
<comment type="subunit">
    <text evidence="3 10">Component of the Mediator complex.</text>
</comment>
<evidence type="ECO:0000256" key="6">
    <source>
        <dbReference type="ARBA" id="ARBA00023159"/>
    </source>
</evidence>
<keyword evidence="7 10" id="KW-0804">Transcription</keyword>
<keyword evidence="11" id="KW-0175">Coiled coil</keyword>
<comment type="subcellular location">
    <subcellularLocation>
        <location evidence="1 10">Nucleus</location>
    </subcellularLocation>
</comment>
<comment type="function">
    <text evidence="9 10">Component of the Mediator complex, a coactivator involved in the regulated transcription of nearly all RNA polymerase II-dependent genes. Mediator functions as a bridge to convey information from gene-specific regulatory proteins to the basal RNA polymerase II transcription machinery. Mediator is recruited to promoters by direct interactions with regulatory proteins and serves as a scaffold for the assembly of a functional preinitiation complex with RNA polymerase II and the general transcription factors.</text>
</comment>
<dbReference type="GO" id="GO:0016592">
    <property type="term" value="C:mediator complex"/>
    <property type="evidence" value="ECO:0007669"/>
    <property type="project" value="UniProtKB-UniRule"/>
</dbReference>
<dbReference type="AlphaFoldDB" id="A0A2G5I507"/>
<evidence type="ECO:0000313" key="16">
    <source>
        <dbReference type="Proteomes" id="UP001302367"/>
    </source>
</evidence>
<evidence type="ECO:0000256" key="8">
    <source>
        <dbReference type="ARBA" id="ARBA00023242"/>
    </source>
</evidence>
<dbReference type="InterPro" id="IPR037212">
    <property type="entry name" value="Med7/Med21-like"/>
</dbReference>
<dbReference type="Proteomes" id="UP000230605">
    <property type="component" value="Chromosome 3"/>
</dbReference>
<dbReference type="PANTHER" id="PTHR13381">
    <property type="entry name" value="RNA POLYMERASE II HOLOENZYME COMPONENT SRB7"/>
    <property type="match status" value="1"/>
</dbReference>
<dbReference type="GO" id="GO:0006357">
    <property type="term" value="P:regulation of transcription by RNA polymerase II"/>
    <property type="evidence" value="ECO:0007669"/>
    <property type="project" value="TreeGrafter"/>
</dbReference>
<dbReference type="PANTHER" id="PTHR13381:SF0">
    <property type="entry name" value="MEDIATOR OF RNA POLYMERASE II TRANSCRIPTION SUBUNIT 21"/>
    <property type="match status" value="1"/>
</dbReference>
<reference evidence="13 15" key="1">
    <citation type="submission" date="2015-10" db="EMBL/GenBank/DDBJ databases">
        <title>The cercosporin biosynthetic gene cluster was horizontally transferred to several fungal lineages and shown to be expanded in Cercospora beticola based on microsynteny with recipient genomes.</title>
        <authorList>
            <person name="De Jonge R."/>
            <person name="Ebert M.K."/>
            <person name="Suttle J.C."/>
            <person name="Jurick Ii W.M."/>
            <person name="Secor G.A."/>
            <person name="Thomma B.P."/>
            <person name="Van De Peer Y."/>
            <person name="Bolton M.D."/>
        </authorList>
    </citation>
    <scope>NUCLEOTIDE SEQUENCE [LARGE SCALE GENOMIC DNA]</scope>
    <source>
        <strain evidence="13 15">09-40</strain>
    </source>
</reference>
<evidence type="ECO:0000313" key="14">
    <source>
        <dbReference type="EMBL" id="WPB00959.1"/>
    </source>
</evidence>
<organism evidence="13 15">
    <name type="scientific">Cercospora beticola</name>
    <name type="common">Sugarbeet leaf spot fungus</name>
    <dbReference type="NCBI Taxonomy" id="122368"/>
    <lineage>
        <taxon>Eukaryota</taxon>
        <taxon>Fungi</taxon>
        <taxon>Dikarya</taxon>
        <taxon>Ascomycota</taxon>
        <taxon>Pezizomycotina</taxon>
        <taxon>Dothideomycetes</taxon>
        <taxon>Dothideomycetidae</taxon>
        <taxon>Mycosphaerellales</taxon>
        <taxon>Mycosphaerellaceae</taxon>
        <taxon>Cercospora</taxon>
    </lineage>
</organism>
<accession>A0A2G5I507</accession>
<dbReference type="Proteomes" id="UP001302367">
    <property type="component" value="Chromosome 3"/>
</dbReference>
<dbReference type="Pfam" id="PF11221">
    <property type="entry name" value="Med21"/>
    <property type="match status" value="1"/>
</dbReference>
<evidence type="ECO:0000256" key="10">
    <source>
        <dbReference type="RuleBase" id="RU366036"/>
    </source>
</evidence>
<evidence type="ECO:0000256" key="1">
    <source>
        <dbReference type="ARBA" id="ARBA00004123"/>
    </source>
</evidence>
<keyword evidence="16" id="KW-1185">Reference proteome</keyword>
<keyword evidence="6 10" id="KW-0010">Activator</keyword>
<protein>
    <recommendedName>
        <fullName evidence="4 10">Mediator of RNA polymerase II transcription subunit 21</fullName>
    </recommendedName>
</protein>
<feature type="region of interest" description="Disordered" evidence="12">
    <location>
        <begin position="32"/>
        <end position="88"/>
    </location>
</feature>
<evidence type="ECO:0000256" key="11">
    <source>
        <dbReference type="SAM" id="Coils"/>
    </source>
</evidence>
<dbReference type="OrthoDB" id="526653at2759"/>
<evidence type="ECO:0000256" key="5">
    <source>
        <dbReference type="ARBA" id="ARBA00023015"/>
    </source>
</evidence>
<keyword evidence="5 10" id="KW-0805">Transcription regulation</keyword>
<comment type="similarity">
    <text evidence="2 10">Belongs to the Mediator complex subunit 21 family.</text>
</comment>
<dbReference type="GO" id="GO:0003712">
    <property type="term" value="F:transcription coregulator activity"/>
    <property type="evidence" value="ECO:0007669"/>
    <property type="project" value="TreeGrafter"/>
</dbReference>
<evidence type="ECO:0000256" key="2">
    <source>
        <dbReference type="ARBA" id="ARBA00005770"/>
    </source>
</evidence>
<proteinExistence type="inferred from homology"/>
<dbReference type="SUPFAM" id="SSF140718">
    <property type="entry name" value="Mediator hinge subcomplex-like"/>
    <property type="match status" value="1"/>
</dbReference>
<evidence type="ECO:0000256" key="4">
    <source>
        <dbReference type="ARBA" id="ARBA00019691"/>
    </source>
</evidence>
<gene>
    <name evidence="13" type="ORF">CB0940_03764</name>
    <name evidence="14" type="ORF">RHO25_005579</name>
</gene>
<evidence type="ECO:0000256" key="3">
    <source>
        <dbReference type="ARBA" id="ARBA00011837"/>
    </source>
</evidence>
<dbReference type="Gene3D" id="6.10.280.10">
    <property type="entry name" value="Mediator complex, subunit Med21"/>
    <property type="match status" value="1"/>
</dbReference>
<evidence type="ECO:0000256" key="9">
    <source>
        <dbReference type="ARBA" id="ARBA00025687"/>
    </source>
</evidence>
<sequence>MADRLTQLQDCLDDLLNQMYASLHYIHNRHPYGTIEGQPQGPHFRLAGDDDDKEDKKDKKKGSAAAVINGDNDAKPEVTTPEQEDPDKFNTGLRELAQDLVLKEQQIEYIVNSLPGLGNSEQSQEQRMKELERELREVELEREKKEADKQELVAVLGEVIGKVKRVP</sequence>
<dbReference type="EMBL" id="LKMD01000101">
    <property type="protein sequence ID" value="PIA99885.1"/>
    <property type="molecule type" value="Genomic_DNA"/>
</dbReference>
<keyword evidence="8 10" id="KW-0539">Nucleus</keyword>
<evidence type="ECO:0000256" key="7">
    <source>
        <dbReference type="ARBA" id="ARBA00023163"/>
    </source>
</evidence>
<dbReference type="EMBL" id="CP134186">
    <property type="protein sequence ID" value="WPB00959.1"/>
    <property type="molecule type" value="Genomic_DNA"/>
</dbReference>
<name>A0A2G5I507_CERBT</name>
<dbReference type="InterPro" id="IPR021384">
    <property type="entry name" value="Mediator_Med21"/>
</dbReference>
<evidence type="ECO:0000313" key="13">
    <source>
        <dbReference type="EMBL" id="PIA99885.1"/>
    </source>
</evidence>
<evidence type="ECO:0000313" key="15">
    <source>
        <dbReference type="Proteomes" id="UP000230605"/>
    </source>
</evidence>